<keyword evidence="3" id="KW-1185">Reference proteome</keyword>
<sequence>MDQRFSRQLALTNFGEAAQKNLARSRVLVIGAGGVGSTVIPSLAAAGVGTVGVIDDDRVELSNLHRQHIHRLLDVGHKKVVSAVERVADLSPATTIIAIDAKLTPHNALELFAEYDLIVDGSDNYATHYLAADAAEITGIPLVWGVACEFWAQAGVSWPARGAGFRDLYPLPPETATVDTNVMHGIFPGAVSVVASIVTSEAIKIAAQIGTTLLNRATNYDALAGEFSTEPFERAADATPITELADYRHLFAYSPLDEWPTS</sequence>
<dbReference type="Proteomes" id="UP000231742">
    <property type="component" value="Unassembled WGS sequence"/>
</dbReference>
<gene>
    <name evidence="2" type="ORF">CLV85_1044</name>
</gene>
<dbReference type="GO" id="GO:0008146">
    <property type="term" value="F:sulfotransferase activity"/>
    <property type="evidence" value="ECO:0007669"/>
    <property type="project" value="TreeGrafter"/>
</dbReference>
<dbReference type="PANTHER" id="PTHR10953:SF102">
    <property type="entry name" value="ADENYLYLTRANSFERASE AND SULFURTRANSFERASE MOCS3"/>
    <property type="match status" value="1"/>
</dbReference>
<dbReference type="Pfam" id="PF00899">
    <property type="entry name" value="ThiF"/>
    <property type="match status" value="1"/>
</dbReference>
<organism evidence="2 3">
    <name type="scientific">Salinibacterium amurskyense</name>
    <dbReference type="NCBI Taxonomy" id="205941"/>
    <lineage>
        <taxon>Bacteria</taxon>
        <taxon>Bacillati</taxon>
        <taxon>Actinomycetota</taxon>
        <taxon>Actinomycetes</taxon>
        <taxon>Micrococcales</taxon>
        <taxon>Microbacteriaceae</taxon>
        <taxon>Salinibacterium</taxon>
    </lineage>
</organism>
<dbReference type="RefSeq" id="WP_100388510.1">
    <property type="nucleotide sequence ID" value="NZ_BMZU01000001.1"/>
</dbReference>
<dbReference type="OrthoDB" id="9804286at2"/>
<evidence type="ECO:0000313" key="3">
    <source>
        <dbReference type="Proteomes" id="UP000231742"/>
    </source>
</evidence>
<dbReference type="InterPro" id="IPR045886">
    <property type="entry name" value="ThiF/MoeB/HesA"/>
</dbReference>
<dbReference type="GO" id="GO:0004792">
    <property type="term" value="F:thiosulfate-cyanide sulfurtransferase activity"/>
    <property type="evidence" value="ECO:0007669"/>
    <property type="project" value="TreeGrafter"/>
</dbReference>
<dbReference type="Gene3D" id="3.40.50.720">
    <property type="entry name" value="NAD(P)-binding Rossmann-like Domain"/>
    <property type="match status" value="1"/>
</dbReference>
<feature type="domain" description="THIF-type NAD/FAD binding fold" evidence="1">
    <location>
        <begin position="5"/>
        <end position="229"/>
    </location>
</feature>
<reference evidence="2 3" key="1">
    <citation type="submission" date="2017-11" db="EMBL/GenBank/DDBJ databases">
        <title>Genomic Encyclopedia of Archaeal and Bacterial Type Strains, Phase II (KMG-II): From Individual Species to Whole Genera.</title>
        <authorList>
            <person name="Goeker M."/>
        </authorList>
    </citation>
    <scope>NUCLEOTIDE SEQUENCE [LARGE SCALE GENOMIC DNA]</scope>
    <source>
        <strain evidence="2 3">DSM 16400</strain>
    </source>
</reference>
<dbReference type="GO" id="GO:0005829">
    <property type="term" value="C:cytosol"/>
    <property type="evidence" value="ECO:0007669"/>
    <property type="project" value="TreeGrafter"/>
</dbReference>
<evidence type="ECO:0000259" key="1">
    <source>
        <dbReference type="Pfam" id="PF00899"/>
    </source>
</evidence>
<dbReference type="CDD" id="cd00757">
    <property type="entry name" value="ThiF_MoeB_HesA_family"/>
    <property type="match status" value="1"/>
</dbReference>
<dbReference type="SUPFAM" id="SSF69572">
    <property type="entry name" value="Activating enzymes of the ubiquitin-like proteins"/>
    <property type="match status" value="1"/>
</dbReference>
<dbReference type="AlphaFoldDB" id="A0A2M9D831"/>
<dbReference type="GO" id="GO:0016779">
    <property type="term" value="F:nucleotidyltransferase activity"/>
    <property type="evidence" value="ECO:0007669"/>
    <property type="project" value="UniProtKB-KW"/>
</dbReference>
<dbReference type="GO" id="GO:0008641">
    <property type="term" value="F:ubiquitin-like modifier activating enzyme activity"/>
    <property type="evidence" value="ECO:0007669"/>
    <property type="project" value="InterPro"/>
</dbReference>
<name>A0A2M9D831_9MICO</name>
<dbReference type="EMBL" id="PGFH01000001">
    <property type="protein sequence ID" value="PJJ81861.1"/>
    <property type="molecule type" value="Genomic_DNA"/>
</dbReference>
<protein>
    <submittedName>
        <fullName evidence="2">Molybdopterin/thiamine biosynthesis adenylyltransferase</fullName>
    </submittedName>
</protein>
<comment type="caution">
    <text evidence="2">The sequence shown here is derived from an EMBL/GenBank/DDBJ whole genome shotgun (WGS) entry which is preliminary data.</text>
</comment>
<keyword evidence="2" id="KW-0808">Transferase</keyword>
<proteinExistence type="predicted"/>
<dbReference type="PANTHER" id="PTHR10953">
    <property type="entry name" value="UBIQUITIN-ACTIVATING ENZYME E1"/>
    <property type="match status" value="1"/>
</dbReference>
<evidence type="ECO:0000313" key="2">
    <source>
        <dbReference type="EMBL" id="PJJ81861.1"/>
    </source>
</evidence>
<dbReference type="InterPro" id="IPR000594">
    <property type="entry name" value="ThiF_NAD_FAD-bd"/>
</dbReference>
<dbReference type="InterPro" id="IPR035985">
    <property type="entry name" value="Ubiquitin-activating_enz"/>
</dbReference>
<keyword evidence="2" id="KW-0548">Nucleotidyltransferase</keyword>
<accession>A0A2M9D831</accession>